<dbReference type="Pfam" id="PF13692">
    <property type="entry name" value="Glyco_trans_1_4"/>
    <property type="match status" value="1"/>
</dbReference>
<dbReference type="Proteomes" id="UP001629432">
    <property type="component" value="Unassembled WGS sequence"/>
</dbReference>
<evidence type="ECO:0000313" key="4">
    <source>
        <dbReference type="Proteomes" id="UP001629432"/>
    </source>
</evidence>
<evidence type="ECO:0000259" key="2">
    <source>
        <dbReference type="Pfam" id="PF12000"/>
    </source>
</evidence>
<proteinExistence type="predicted"/>
<name>A0ABW9E5B6_9BURK</name>
<evidence type="ECO:0000256" key="1">
    <source>
        <dbReference type="ARBA" id="ARBA00022679"/>
    </source>
</evidence>
<dbReference type="PANTHER" id="PTHR46401">
    <property type="entry name" value="GLYCOSYLTRANSFERASE WBBK-RELATED"/>
    <property type="match status" value="1"/>
</dbReference>
<dbReference type="SUPFAM" id="SSF53756">
    <property type="entry name" value="UDP-Glycosyltransferase/glycogen phosphorylase"/>
    <property type="match status" value="1"/>
</dbReference>
<gene>
    <name evidence="3" type="ORF">PQQ63_37775</name>
</gene>
<dbReference type="Gene3D" id="3.40.50.2000">
    <property type="entry name" value="Glycogen Phosphorylase B"/>
    <property type="match status" value="2"/>
</dbReference>
<keyword evidence="1 3" id="KW-0808">Transferase</keyword>
<keyword evidence="4" id="KW-1185">Reference proteome</keyword>
<dbReference type="InterPro" id="IPR022623">
    <property type="entry name" value="Glyco_trans_4"/>
</dbReference>
<protein>
    <submittedName>
        <fullName evidence="3">Glycosyltransferase</fullName>
        <ecNumber evidence="3">2.4.-.-</ecNumber>
    </submittedName>
</protein>
<sequence>MKILFIHQNLPGQFRHLLFHLGQDPANDVVAIGEKKRILTNVRRAIPGVRFYGYDFDSTPRNRISRDLWSAANALRRGRAAAICLKRLRSEGFYPDVVYGHPGWGEMLHVKDVFPDARVINYCEFYFNRDGQDYAYDPEFPDSDPDGFRIRTENMPQLISLVAADAGISPTPWQRSRYPALFQERISVIHDGIDLEIVRPDAAARVHLPGKSLTLTKADQVLTYVSRNLEPYRGFHIFMRALPALLRRLPQAHVLIVGGDDVSYGRPPEAGTYREQYLAEVSPQLDMSRVHFMGRIAYIDYLRVLQISTAHVYLTYPFVLSWSMLEAMGSGAAVISSRTAPVKDVIDDGRNGLMVDFFSAKELVDAVVRVCGDIELQQRLGRAAIQTVRERFDLRDLLPRQLEVLRRFA</sequence>
<reference evidence="3 4" key="1">
    <citation type="journal article" date="2024" name="Chem. Sci.">
        <title>Discovery of megapolipeptins by genome mining of a Burkholderiales bacteria collection.</title>
        <authorList>
            <person name="Paulo B.S."/>
            <person name="Recchia M.J.J."/>
            <person name="Lee S."/>
            <person name="Fergusson C.H."/>
            <person name="Romanowski S.B."/>
            <person name="Hernandez A."/>
            <person name="Krull N."/>
            <person name="Liu D.Y."/>
            <person name="Cavanagh H."/>
            <person name="Bos A."/>
            <person name="Gray C.A."/>
            <person name="Murphy B.T."/>
            <person name="Linington R.G."/>
            <person name="Eustaquio A.S."/>
        </authorList>
    </citation>
    <scope>NUCLEOTIDE SEQUENCE [LARGE SCALE GENOMIC DNA]</scope>
    <source>
        <strain evidence="3 4">RL17-338-BIC-A</strain>
    </source>
</reference>
<comment type="caution">
    <text evidence="3">The sequence shown here is derived from an EMBL/GenBank/DDBJ whole genome shotgun (WGS) entry which is preliminary data.</text>
</comment>
<accession>A0ABW9E5B6</accession>
<dbReference type="RefSeq" id="WP_408242102.1">
    <property type="nucleotide sequence ID" value="NZ_JAQQCF010000073.1"/>
</dbReference>
<evidence type="ECO:0000313" key="3">
    <source>
        <dbReference type="EMBL" id="MFM0642432.1"/>
    </source>
</evidence>
<dbReference type="Pfam" id="PF12000">
    <property type="entry name" value="Glyco_trans_4_3"/>
    <property type="match status" value="1"/>
</dbReference>
<dbReference type="PANTHER" id="PTHR46401:SF2">
    <property type="entry name" value="GLYCOSYLTRANSFERASE WBBK-RELATED"/>
    <property type="match status" value="1"/>
</dbReference>
<organism evidence="3 4">
    <name type="scientific">Paraburkholderia metrosideri</name>
    <dbReference type="NCBI Taxonomy" id="580937"/>
    <lineage>
        <taxon>Bacteria</taxon>
        <taxon>Pseudomonadati</taxon>
        <taxon>Pseudomonadota</taxon>
        <taxon>Betaproteobacteria</taxon>
        <taxon>Burkholderiales</taxon>
        <taxon>Burkholderiaceae</taxon>
        <taxon>Paraburkholderia</taxon>
    </lineage>
</organism>
<feature type="domain" description="Glycosyl transferase family 4" evidence="2">
    <location>
        <begin position="28"/>
        <end position="197"/>
    </location>
</feature>
<keyword evidence="3" id="KW-0328">Glycosyltransferase</keyword>
<dbReference type="GO" id="GO:0016757">
    <property type="term" value="F:glycosyltransferase activity"/>
    <property type="evidence" value="ECO:0007669"/>
    <property type="project" value="UniProtKB-KW"/>
</dbReference>
<dbReference type="EC" id="2.4.-.-" evidence="3"/>
<dbReference type="EMBL" id="JAQQCF010000073">
    <property type="protein sequence ID" value="MFM0642432.1"/>
    <property type="molecule type" value="Genomic_DNA"/>
</dbReference>